<dbReference type="InterPro" id="IPR029033">
    <property type="entry name" value="His_PPase_superfam"/>
</dbReference>
<keyword evidence="5" id="KW-1185">Reference proteome</keyword>
<evidence type="ECO:0000256" key="2">
    <source>
        <dbReference type="PIRSR" id="PIRSR613078-2"/>
    </source>
</evidence>
<dbReference type="SUPFAM" id="SSF53254">
    <property type="entry name" value="Phosphoglycerate mutase-like"/>
    <property type="match status" value="1"/>
</dbReference>
<reference evidence="4" key="1">
    <citation type="journal article" date="2014" name="Int. J. Syst. Evol. Microbiol.">
        <title>Complete genome sequence of Corynebacterium casei LMG S-19264T (=DSM 44701T), isolated from a smear-ripened cheese.</title>
        <authorList>
            <consortium name="US DOE Joint Genome Institute (JGI-PGF)"/>
            <person name="Walter F."/>
            <person name="Albersmeier A."/>
            <person name="Kalinowski J."/>
            <person name="Ruckert C."/>
        </authorList>
    </citation>
    <scope>NUCLEOTIDE SEQUENCE</scope>
    <source>
        <strain evidence="4">VKM Ac-1321</strain>
    </source>
</reference>
<dbReference type="InterPro" id="IPR013078">
    <property type="entry name" value="His_Pase_superF_clade-1"/>
</dbReference>
<organism evidence="4 5">
    <name type="scientific">Dactylosporangium matsuzakiense</name>
    <dbReference type="NCBI Taxonomy" id="53360"/>
    <lineage>
        <taxon>Bacteria</taxon>
        <taxon>Bacillati</taxon>
        <taxon>Actinomycetota</taxon>
        <taxon>Actinomycetes</taxon>
        <taxon>Micromonosporales</taxon>
        <taxon>Micromonosporaceae</taxon>
        <taxon>Dactylosporangium</taxon>
    </lineage>
</organism>
<sequence length="241" mass="25154">MGEGRSFMTTVLLLRHGRTTTNATGVLAGHQPVGLDEVGRAQAVKVGERLAAAKLPLAAVVSSPLPRCRETLSLALPDVTDVIEDEGIIECRYGDWTGRPLSELAKEPLWATVQAHPSAAVFPGEGGESMAAMSARAIGAIRSWDARIAESHGPEAVWLACSHGDIIKAIAADALGMHLDLFQRLAVEPASVTVIRYTPLRSFVLRLNDTGGDLSGFQPPEKAEGEPSSDAAVGGGSGGSV</sequence>
<dbReference type="AlphaFoldDB" id="A0A9W6NK71"/>
<feature type="binding site" evidence="2">
    <location>
        <begin position="90"/>
        <end position="93"/>
    </location>
    <ligand>
        <name>substrate</name>
    </ligand>
</feature>
<dbReference type="InterPro" id="IPR022492">
    <property type="entry name" value="Phosphomutase_MSMEG4193_put"/>
</dbReference>
<evidence type="ECO:0000256" key="3">
    <source>
        <dbReference type="SAM" id="MobiDB-lite"/>
    </source>
</evidence>
<feature type="active site" description="Tele-phosphohistidine intermediate" evidence="1">
    <location>
        <position position="16"/>
    </location>
</feature>
<dbReference type="PANTHER" id="PTHR48100">
    <property type="entry name" value="BROAD-SPECIFICITY PHOSPHATASE YOR283W-RELATED"/>
    <property type="match status" value="1"/>
</dbReference>
<dbReference type="Gene3D" id="3.40.50.1240">
    <property type="entry name" value="Phosphoglycerate mutase-like"/>
    <property type="match status" value="1"/>
</dbReference>
<evidence type="ECO:0000256" key="1">
    <source>
        <dbReference type="PIRSR" id="PIRSR613078-1"/>
    </source>
</evidence>
<dbReference type="CDD" id="cd07067">
    <property type="entry name" value="HP_PGM_like"/>
    <property type="match status" value="1"/>
</dbReference>
<reference evidence="4" key="2">
    <citation type="submission" date="2023-01" db="EMBL/GenBank/DDBJ databases">
        <authorList>
            <person name="Sun Q."/>
            <person name="Evtushenko L."/>
        </authorList>
    </citation>
    <scope>NUCLEOTIDE SEQUENCE</scope>
    <source>
        <strain evidence="4">VKM Ac-1321</strain>
    </source>
</reference>
<feature type="active site" description="Proton donor/acceptor" evidence="1">
    <location>
        <position position="90"/>
    </location>
</feature>
<dbReference type="Pfam" id="PF00300">
    <property type="entry name" value="His_Phos_1"/>
    <property type="match status" value="1"/>
</dbReference>
<evidence type="ECO:0000313" key="5">
    <source>
        <dbReference type="Proteomes" id="UP001143480"/>
    </source>
</evidence>
<dbReference type="PANTHER" id="PTHR48100:SF2">
    <property type="entry name" value="CONSERVED PROTEIN"/>
    <property type="match status" value="1"/>
</dbReference>
<dbReference type="NCBIfam" id="TIGR03848">
    <property type="entry name" value="MSMEG_4193"/>
    <property type="match status" value="1"/>
</dbReference>
<protein>
    <submittedName>
        <fullName evidence="4">Phosphoglycerate mutase</fullName>
    </submittedName>
</protein>
<accession>A0A9W6NK71</accession>
<dbReference type="SMART" id="SM00855">
    <property type="entry name" value="PGAM"/>
    <property type="match status" value="1"/>
</dbReference>
<dbReference type="Proteomes" id="UP001143480">
    <property type="component" value="Unassembled WGS sequence"/>
</dbReference>
<evidence type="ECO:0000313" key="4">
    <source>
        <dbReference type="EMBL" id="GLK99815.1"/>
    </source>
</evidence>
<dbReference type="GO" id="GO:0016791">
    <property type="term" value="F:phosphatase activity"/>
    <property type="evidence" value="ECO:0007669"/>
    <property type="project" value="TreeGrafter"/>
</dbReference>
<dbReference type="GO" id="GO:0005737">
    <property type="term" value="C:cytoplasm"/>
    <property type="evidence" value="ECO:0007669"/>
    <property type="project" value="TreeGrafter"/>
</dbReference>
<name>A0A9W6NK71_9ACTN</name>
<dbReference type="EMBL" id="BSFP01000005">
    <property type="protein sequence ID" value="GLK99815.1"/>
    <property type="molecule type" value="Genomic_DNA"/>
</dbReference>
<feature type="region of interest" description="Disordered" evidence="3">
    <location>
        <begin position="214"/>
        <end position="241"/>
    </location>
</feature>
<feature type="binding site" evidence="2">
    <location>
        <begin position="15"/>
        <end position="22"/>
    </location>
    <ligand>
        <name>substrate</name>
    </ligand>
</feature>
<feature type="binding site" evidence="2">
    <location>
        <position position="67"/>
    </location>
    <ligand>
        <name>substrate</name>
    </ligand>
</feature>
<proteinExistence type="predicted"/>
<gene>
    <name evidence="4" type="ORF">GCM10017581_015560</name>
</gene>
<dbReference type="InterPro" id="IPR050275">
    <property type="entry name" value="PGM_Phosphatase"/>
</dbReference>
<comment type="caution">
    <text evidence="4">The sequence shown here is derived from an EMBL/GenBank/DDBJ whole genome shotgun (WGS) entry which is preliminary data.</text>
</comment>